<evidence type="ECO:0000313" key="2">
    <source>
        <dbReference type="EMBL" id="MBA9042151.1"/>
    </source>
</evidence>
<evidence type="ECO:0000256" key="1">
    <source>
        <dbReference type="RuleBase" id="RU004466"/>
    </source>
</evidence>
<dbReference type="Gene3D" id="1.10.600.10">
    <property type="entry name" value="Farnesyl Diphosphate Synthase"/>
    <property type="match status" value="1"/>
</dbReference>
<dbReference type="RefSeq" id="WP_053488454.1">
    <property type="nucleotide sequence ID" value="NZ_CP129008.1"/>
</dbReference>
<comment type="caution">
    <text evidence="2">The sequence shown here is derived from an EMBL/GenBank/DDBJ whole genome shotgun (WGS) entry which is preliminary data.</text>
</comment>
<gene>
    <name evidence="2" type="ORF">HNP21_005284</name>
</gene>
<name>A0A7W3RH80_PRIAR</name>
<protein>
    <submittedName>
        <fullName evidence="2">Competence protein ComQ</fullName>
    </submittedName>
</protein>
<dbReference type="AlphaFoldDB" id="A0A7W3RH80"/>
<evidence type="ECO:0000313" key="3">
    <source>
        <dbReference type="Proteomes" id="UP000543174"/>
    </source>
</evidence>
<dbReference type="CDD" id="cd00867">
    <property type="entry name" value="Trans_IPPS"/>
    <property type="match status" value="1"/>
</dbReference>
<dbReference type="InterPro" id="IPR008949">
    <property type="entry name" value="Isoprenoid_synthase_dom_sf"/>
</dbReference>
<dbReference type="GO" id="GO:0004659">
    <property type="term" value="F:prenyltransferase activity"/>
    <property type="evidence" value="ECO:0007669"/>
    <property type="project" value="InterPro"/>
</dbReference>
<organism evidence="2 3">
    <name type="scientific">Priestia aryabhattai</name>
    <name type="common">Bacillus aryabhattai</name>
    <dbReference type="NCBI Taxonomy" id="412384"/>
    <lineage>
        <taxon>Bacteria</taxon>
        <taxon>Bacillati</taxon>
        <taxon>Bacillota</taxon>
        <taxon>Bacilli</taxon>
        <taxon>Bacillales</taxon>
        <taxon>Bacillaceae</taxon>
        <taxon>Priestia</taxon>
    </lineage>
</organism>
<dbReference type="Proteomes" id="UP000543174">
    <property type="component" value="Unassembled WGS sequence"/>
</dbReference>
<dbReference type="Pfam" id="PF00348">
    <property type="entry name" value="polyprenyl_synt"/>
    <property type="match status" value="1"/>
</dbReference>
<accession>A0A7W3RH80</accession>
<dbReference type="SUPFAM" id="SSF48576">
    <property type="entry name" value="Terpenoid synthases"/>
    <property type="match status" value="1"/>
</dbReference>
<dbReference type="EMBL" id="JACJHT010000009">
    <property type="protein sequence ID" value="MBA9042151.1"/>
    <property type="molecule type" value="Genomic_DNA"/>
</dbReference>
<keyword evidence="3" id="KW-1185">Reference proteome</keyword>
<dbReference type="InterPro" id="IPR000092">
    <property type="entry name" value="Polyprenyl_synt"/>
</dbReference>
<proteinExistence type="inferred from homology"/>
<reference evidence="2" key="1">
    <citation type="submission" date="2020-08" db="EMBL/GenBank/DDBJ databases">
        <title>Functional genomics of gut bacteria from endangered species of beetles.</title>
        <authorList>
            <person name="Carlos-Shanley C."/>
        </authorList>
    </citation>
    <scope>NUCLEOTIDE SEQUENCE [LARGE SCALE GENOMIC DNA]</scope>
    <source>
        <strain evidence="2">S00060</strain>
    </source>
</reference>
<dbReference type="GO" id="GO:0008299">
    <property type="term" value="P:isoprenoid biosynthetic process"/>
    <property type="evidence" value="ECO:0007669"/>
    <property type="project" value="InterPro"/>
</dbReference>
<sequence>MNGFRSDLIDHINQHLSSYKQSGRAEVDLLALKHLSKRGKLLNQELSGFSWGELYLTLSYFLKRRKMTEEDFEKAFGIECIFLSADIVDDICDLDDPNLPTFQNEDRYLILISQYLLAKGFFYLRPVSDSYEDNCLFSLIMDSGCGEWKDLHFRFSINKRVIPTEEEYFKLIKQKSGKLTEIISQAIDPSQLILKKITYYIGIAGQLRNDAADVLNDKKSDLRDLKAYLPFLKAYEYSCEVQDEFFHKLKDEEIMTSPLKRQLIREYIEQSGSIDYCHILSRFYYMRAFKLLEEHFKLSKKEMNYFKSLFLQRSQQHEQA</sequence>
<comment type="similarity">
    <text evidence="1">Belongs to the FPP/GGPP synthase family.</text>
</comment>
<keyword evidence="1" id="KW-0808">Transferase</keyword>